<sequence length="134" mass="15151">MKNTLSILGLLSVGLCSATVVQDGSIRIGDFIYKTKKSKVFLKDHAYDCDWFSLYSPSGEHQAGLLVEARRDDTLFVSGTYQIESNRVTTKNYYHHRQRHEPDSAVTVFVQNARGELKLSSCIEYTDGEAKKVR</sequence>
<name>A0A1R3W8I8_9BACT</name>
<gene>
    <name evidence="1" type="ORF">SAMN05444128_0059</name>
</gene>
<dbReference type="OrthoDB" id="893687at2"/>
<dbReference type="AlphaFoldDB" id="A0A1R3W8I8"/>
<protein>
    <submittedName>
        <fullName evidence="1">Uncharacterized protein</fullName>
    </submittedName>
</protein>
<evidence type="ECO:0000313" key="2">
    <source>
        <dbReference type="Proteomes" id="UP000187181"/>
    </source>
</evidence>
<dbReference type="Proteomes" id="UP000187181">
    <property type="component" value="Unassembled WGS sequence"/>
</dbReference>
<reference evidence="2" key="1">
    <citation type="submission" date="2017-01" db="EMBL/GenBank/DDBJ databases">
        <authorList>
            <person name="Varghese N."/>
            <person name="Submissions S."/>
        </authorList>
    </citation>
    <scope>NUCLEOTIDE SEQUENCE [LARGE SCALE GENOMIC DNA]</scope>
    <source>
        <strain evidence="2">LP100</strain>
    </source>
</reference>
<accession>A0A1R3W8I8</accession>
<organism evidence="1 2">
    <name type="scientific">Pontibacter indicus</name>
    <dbReference type="NCBI Taxonomy" id="1317125"/>
    <lineage>
        <taxon>Bacteria</taxon>
        <taxon>Pseudomonadati</taxon>
        <taxon>Bacteroidota</taxon>
        <taxon>Cytophagia</taxon>
        <taxon>Cytophagales</taxon>
        <taxon>Hymenobacteraceae</taxon>
        <taxon>Pontibacter</taxon>
    </lineage>
</organism>
<dbReference type="EMBL" id="FTPP01000001">
    <property type="protein sequence ID" value="SIT74033.1"/>
    <property type="molecule type" value="Genomic_DNA"/>
</dbReference>
<proteinExistence type="predicted"/>
<dbReference type="RefSeq" id="WP_076665534.1">
    <property type="nucleotide sequence ID" value="NZ_FTPP01000001.1"/>
</dbReference>
<dbReference type="STRING" id="1317125.SAMN05444128_0059"/>
<keyword evidence="2" id="KW-1185">Reference proteome</keyword>
<evidence type="ECO:0000313" key="1">
    <source>
        <dbReference type="EMBL" id="SIT74033.1"/>
    </source>
</evidence>